<dbReference type="EMBL" id="BMJV01000001">
    <property type="protein sequence ID" value="GGG59409.1"/>
    <property type="molecule type" value="Genomic_DNA"/>
</dbReference>
<accession>A0A8J2ZGB1</accession>
<organism evidence="2 3">
    <name type="scientific">Salipiger pallidus</name>
    <dbReference type="NCBI Taxonomy" id="1775170"/>
    <lineage>
        <taxon>Bacteria</taxon>
        <taxon>Pseudomonadati</taxon>
        <taxon>Pseudomonadota</taxon>
        <taxon>Alphaproteobacteria</taxon>
        <taxon>Rhodobacterales</taxon>
        <taxon>Roseobacteraceae</taxon>
        <taxon>Salipiger</taxon>
    </lineage>
</organism>
<proteinExistence type="predicted"/>
<gene>
    <name evidence="2" type="ORF">GCM10011415_01580</name>
</gene>
<comment type="caution">
    <text evidence="2">The sequence shown here is derived from an EMBL/GenBank/DDBJ whole genome shotgun (WGS) entry which is preliminary data.</text>
</comment>
<dbReference type="AlphaFoldDB" id="A0A8J2ZGB1"/>
<feature type="region of interest" description="Disordered" evidence="1">
    <location>
        <begin position="1"/>
        <end position="40"/>
    </location>
</feature>
<reference evidence="2" key="1">
    <citation type="journal article" date="2014" name="Int. J. Syst. Evol. Microbiol.">
        <title>Complete genome sequence of Corynebacterium casei LMG S-19264T (=DSM 44701T), isolated from a smear-ripened cheese.</title>
        <authorList>
            <consortium name="US DOE Joint Genome Institute (JGI-PGF)"/>
            <person name="Walter F."/>
            <person name="Albersmeier A."/>
            <person name="Kalinowski J."/>
            <person name="Ruckert C."/>
        </authorList>
    </citation>
    <scope>NUCLEOTIDE SEQUENCE</scope>
    <source>
        <strain evidence="2">CGMCC 1.15762</strain>
    </source>
</reference>
<keyword evidence="3" id="KW-1185">Reference proteome</keyword>
<name>A0A8J2ZGB1_9RHOB</name>
<sequence>MTCRPSNVSDERTGGGGTAVHDMGMRIDVSDVSGPGRSAPCSAARSCHKARGPGPWAQVQYLGAGGQGIGEACLRKNRRDENDAMKATT</sequence>
<evidence type="ECO:0000256" key="1">
    <source>
        <dbReference type="SAM" id="MobiDB-lite"/>
    </source>
</evidence>
<evidence type="ECO:0000313" key="2">
    <source>
        <dbReference type="EMBL" id="GGG59409.1"/>
    </source>
</evidence>
<reference evidence="2" key="2">
    <citation type="submission" date="2020-09" db="EMBL/GenBank/DDBJ databases">
        <authorList>
            <person name="Sun Q."/>
            <person name="Zhou Y."/>
        </authorList>
    </citation>
    <scope>NUCLEOTIDE SEQUENCE</scope>
    <source>
        <strain evidence="2">CGMCC 1.15762</strain>
    </source>
</reference>
<dbReference type="Proteomes" id="UP000617145">
    <property type="component" value="Unassembled WGS sequence"/>
</dbReference>
<protein>
    <submittedName>
        <fullName evidence="2">Uncharacterized protein</fullName>
    </submittedName>
</protein>
<evidence type="ECO:0000313" key="3">
    <source>
        <dbReference type="Proteomes" id="UP000617145"/>
    </source>
</evidence>